<evidence type="ECO:0000313" key="3">
    <source>
        <dbReference type="Proteomes" id="UP000031186"/>
    </source>
</evidence>
<sequence length="134" mass="13526">MLHEALTSASAGPPPNRGPPAPILTISTNALSIASSAHSVGIQLGMTDLGGARHKGKGLEAFAFCKAAALTTDRAAAASEKSGDMKPLPETSKISQIHVIVQSRAGPACLCAADVKLPEQICGKGHMYALLGAG</sequence>
<comment type="caution">
    <text evidence="2">The sequence shown here is derived from an EMBL/GenBank/DDBJ whole genome shotgun (WGS) entry which is preliminary data.</text>
</comment>
<dbReference type="VEuPathDB" id="FungiDB:MAN_01597"/>
<name>A0A0B4FF75_METAF</name>
<organism evidence="2 3">
    <name type="scientific">Metarhizium anisopliae (strain ARSEF 549)</name>
    <dbReference type="NCBI Taxonomy" id="3151832"/>
    <lineage>
        <taxon>Eukaryota</taxon>
        <taxon>Fungi</taxon>
        <taxon>Dikarya</taxon>
        <taxon>Ascomycota</taxon>
        <taxon>Pezizomycotina</taxon>
        <taxon>Sordariomycetes</taxon>
        <taxon>Hypocreomycetidae</taxon>
        <taxon>Hypocreales</taxon>
        <taxon>Clavicipitaceae</taxon>
        <taxon>Metarhizium</taxon>
    </lineage>
</organism>
<accession>A0A0B4FF75</accession>
<keyword evidence="3" id="KW-1185">Reference proteome</keyword>
<evidence type="ECO:0000313" key="2">
    <source>
        <dbReference type="EMBL" id="KID69083.1"/>
    </source>
</evidence>
<dbReference type="Proteomes" id="UP000031186">
    <property type="component" value="Unassembled WGS sequence"/>
</dbReference>
<dbReference type="HOGENOM" id="CLU_1896710_0_0_1"/>
<reference evidence="2 3" key="1">
    <citation type="journal article" date="2014" name="Proc. Natl. Acad. Sci. U.S.A.">
        <title>Trajectory and genomic determinants of fungal-pathogen speciation and host adaptation.</title>
        <authorList>
            <person name="Hu X."/>
            <person name="Xiao G."/>
            <person name="Zheng P."/>
            <person name="Shang Y."/>
            <person name="Su Y."/>
            <person name="Zhang X."/>
            <person name="Liu X."/>
            <person name="Zhan S."/>
            <person name="St Leger R.J."/>
            <person name="Wang C."/>
        </authorList>
    </citation>
    <scope>NUCLEOTIDE SEQUENCE [LARGE SCALE GENOMIC DNA]</scope>
    <source>
        <strain evidence="2 3">ARSEF 549</strain>
    </source>
</reference>
<feature type="compositionally biased region" description="Pro residues" evidence="1">
    <location>
        <begin position="12"/>
        <end position="22"/>
    </location>
</feature>
<dbReference type="AlphaFoldDB" id="A0A0B4FF75"/>
<dbReference type="EMBL" id="AZNF01000002">
    <property type="protein sequence ID" value="KID69083.1"/>
    <property type="molecule type" value="Genomic_DNA"/>
</dbReference>
<proteinExistence type="predicted"/>
<evidence type="ECO:0000256" key="1">
    <source>
        <dbReference type="SAM" id="MobiDB-lite"/>
    </source>
</evidence>
<feature type="non-terminal residue" evidence="2">
    <location>
        <position position="1"/>
    </location>
</feature>
<feature type="region of interest" description="Disordered" evidence="1">
    <location>
        <begin position="1"/>
        <end position="22"/>
    </location>
</feature>
<protein>
    <submittedName>
        <fullName evidence="2">Uncharacterized protein</fullName>
    </submittedName>
</protein>
<gene>
    <name evidence="2" type="ORF">MAN_01597</name>
</gene>